<dbReference type="PANTHER" id="PTHR46586">
    <property type="entry name" value="ANKYRIN REPEAT-CONTAINING PROTEIN"/>
    <property type="match status" value="1"/>
</dbReference>
<dbReference type="Pfam" id="PF13637">
    <property type="entry name" value="Ank_4"/>
    <property type="match status" value="1"/>
</dbReference>
<dbReference type="InterPro" id="IPR052050">
    <property type="entry name" value="SecEffector_AnkRepeat"/>
</dbReference>
<gene>
    <name evidence="1" type="ORF">Ae201684_005576</name>
</gene>
<dbReference type="InterPro" id="IPR002110">
    <property type="entry name" value="Ankyrin_rpt"/>
</dbReference>
<dbReference type="Gene3D" id="1.25.40.20">
    <property type="entry name" value="Ankyrin repeat-containing domain"/>
    <property type="match status" value="2"/>
</dbReference>
<evidence type="ECO:0000313" key="2">
    <source>
        <dbReference type="Proteomes" id="UP000481153"/>
    </source>
</evidence>
<name>A0A6G0XEU0_9STRA</name>
<sequence>MEIIRSTLVLREVWATINQYQLGACRAILPFLKVANIVPGQTNFNRWVHSLQAKLDNFYAEYGTSRLDELVQHLPSMKDNLMIAASAANDVAMLETLHEKFDLFSCQLKLLNFASKCGNMEALVYLHKLGHPGCSHLAMDLAACGGHLDIVKFLHSNRKEGCTAQAFNLAAEFGRLEVLEWLYVNTKAKHTSYAMDHAASVGALAIVQRLHDRGFVCTTEAMNTAIRKGNIPLVEWLHAYRTEGFGNVTMDLSVEMIAWLCVNRCDFDPRVCLKQAVWKDRIDVIKLLVDRFGVPWSEELTQGIVKRGTLASLCWLHDTNPAVMTTIDQSALVAPVMRGDVPLVKWLCDVVGLEFSLDLLDIAAARSRKLLLAWLVKTNRLDTETFNAYSKAWD</sequence>
<protein>
    <recommendedName>
        <fullName evidence="3">Ankyrin repeat-containing domain</fullName>
    </recommendedName>
</protein>
<organism evidence="1 2">
    <name type="scientific">Aphanomyces euteiches</name>
    <dbReference type="NCBI Taxonomy" id="100861"/>
    <lineage>
        <taxon>Eukaryota</taxon>
        <taxon>Sar</taxon>
        <taxon>Stramenopiles</taxon>
        <taxon>Oomycota</taxon>
        <taxon>Saprolegniomycetes</taxon>
        <taxon>Saprolegniales</taxon>
        <taxon>Verrucalvaceae</taxon>
        <taxon>Aphanomyces</taxon>
    </lineage>
</organism>
<accession>A0A6G0XEU0</accession>
<dbReference type="VEuPathDB" id="FungiDB:AeMF1_020714"/>
<keyword evidence="2" id="KW-1185">Reference proteome</keyword>
<comment type="caution">
    <text evidence="1">The sequence shown here is derived from an EMBL/GenBank/DDBJ whole genome shotgun (WGS) entry which is preliminary data.</text>
</comment>
<proteinExistence type="predicted"/>
<dbReference type="Proteomes" id="UP000481153">
    <property type="component" value="Unassembled WGS sequence"/>
</dbReference>
<dbReference type="PANTHER" id="PTHR46586:SF3">
    <property type="entry name" value="ANKYRIN REPEAT-CONTAINING PROTEIN"/>
    <property type="match status" value="1"/>
</dbReference>
<evidence type="ECO:0008006" key="3">
    <source>
        <dbReference type="Google" id="ProtNLM"/>
    </source>
</evidence>
<dbReference type="InterPro" id="IPR036770">
    <property type="entry name" value="Ankyrin_rpt-contain_sf"/>
</dbReference>
<reference evidence="1 2" key="1">
    <citation type="submission" date="2019-07" db="EMBL/GenBank/DDBJ databases">
        <title>Genomics analysis of Aphanomyces spp. identifies a new class of oomycete effector associated with host adaptation.</title>
        <authorList>
            <person name="Gaulin E."/>
        </authorList>
    </citation>
    <scope>NUCLEOTIDE SEQUENCE [LARGE SCALE GENOMIC DNA]</scope>
    <source>
        <strain evidence="1 2">ATCC 201684</strain>
    </source>
</reference>
<dbReference type="EMBL" id="VJMJ01000071">
    <property type="protein sequence ID" value="KAF0738649.1"/>
    <property type="molecule type" value="Genomic_DNA"/>
</dbReference>
<evidence type="ECO:0000313" key="1">
    <source>
        <dbReference type="EMBL" id="KAF0738649.1"/>
    </source>
</evidence>
<dbReference type="SUPFAM" id="SSF48403">
    <property type="entry name" value="Ankyrin repeat"/>
    <property type="match status" value="1"/>
</dbReference>
<dbReference type="AlphaFoldDB" id="A0A6G0XEU0"/>